<keyword evidence="1" id="KW-0812">Transmembrane</keyword>
<organism evidence="3 4">
    <name type="scientific">Marinicauda pacifica</name>
    <dbReference type="NCBI Taxonomy" id="1133559"/>
    <lineage>
        <taxon>Bacteria</taxon>
        <taxon>Pseudomonadati</taxon>
        <taxon>Pseudomonadota</taxon>
        <taxon>Alphaproteobacteria</taxon>
        <taxon>Maricaulales</taxon>
        <taxon>Maricaulaceae</taxon>
        <taxon>Marinicauda</taxon>
    </lineage>
</organism>
<sequence length="275" mass="28985">MFSPESRSPYYEIAGRTGLSARAIVYALIAGLMLRAVFLGGEDDGVSPGDAFNWLETSWPGKAMLIVLGTGLLAYAGWRLTQGFLDMPDKGDDAMGRTARLGMIMSGLGYGLVGLGAFGVLLGQNDGGGPGATQSTVQWLLGQPFGRWLIMTLGLVFAGVGSAQIWRAADGSWKDSLDLSGPAGWLTPVVGFAIIGRGLLFLVLALFVVIAGWQASPEEAKGLSATITWLRDQPYGLALYLGSALVLAGYAVYSGLQARCMRLSEHCAGSSRPDR</sequence>
<dbReference type="OrthoDB" id="5702018at2"/>
<evidence type="ECO:0000313" key="3">
    <source>
        <dbReference type="EMBL" id="TGY92881.1"/>
    </source>
</evidence>
<name>A0A4S2HB62_9PROT</name>
<dbReference type="RefSeq" id="WP_135944455.1">
    <property type="nucleotide sequence ID" value="NZ_BMEI01000002.1"/>
</dbReference>
<feature type="transmembrane region" description="Helical" evidence="1">
    <location>
        <begin position="99"/>
        <end position="122"/>
    </location>
</feature>
<evidence type="ECO:0000313" key="4">
    <source>
        <dbReference type="Proteomes" id="UP000305451"/>
    </source>
</evidence>
<gene>
    <name evidence="3" type="ORF">E5162_07365</name>
</gene>
<accession>A0A4S2HB62</accession>
<evidence type="ECO:0000259" key="2">
    <source>
        <dbReference type="Pfam" id="PF06724"/>
    </source>
</evidence>
<dbReference type="Pfam" id="PF06724">
    <property type="entry name" value="DUF1206"/>
    <property type="match status" value="3"/>
</dbReference>
<feature type="domain" description="DUF1206" evidence="2">
    <location>
        <begin position="194"/>
        <end position="259"/>
    </location>
</feature>
<feature type="transmembrane region" description="Helical" evidence="1">
    <location>
        <begin position="235"/>
        <end position="253"/>
    </location>
</feature>
<dbReference type="AlphaFoldDB" id="A0A4S2HB62"/>
<feature type="transmembrane region" description="Helical" evidence="1">
    <location>
        <begin position="21"/>
        <end position="39"/>
    </location>
</feature>
<comment type="caution">
    <text evidence="3">The sequence shown here is derived from an EMBL/GenBank/DDBJ whole genome shotgun (WGS) entry which is preliminary data.</text>
</comment>
<feature type="domain" description="DUF1206" evidence="2">
    <location>
        <begin position="101"/>
        <end position="169"/>
    </location>
</feature>
<feature type="transmembrane region" description="Helical" evidence="1">
    <location>
        <begin position="189"/>
        <end position="215"/>
    </location>
</feature>
<feature type="domain" description="DUF1206" evidence="2">
    <location>
        <begin position="18"/>
        <end position="85"/>
    </location>
</feature>
<keyword evidence="4" id="KW-1185">Reference proteome</keyword>
<reference evidence="3 4" key="1">
    <citation type="journal article" date="2013" name="Int. J. Syst. Evol. Microbiol.">
        <title>Marinicauda pacifica gen. nov., sp. nov., a prosthecate alphaproteobacterium of the family Hyphomonadaceae isolated from deep seawater.</title>
        <authorList>
            <person name="Zhang X.Y."/>
            <person name="Li G.W."/>
            <person name="Wang C.S."/>
            <person name="Zhang Y.J."/>
            <person name="Xu X.W."/>
            <person name="Li H."/>
            <person name="Liu A."/>
            <person name="Liu C."/>
            <person name="Xie B.B."/>
            <person name="Qin Q.L."/>
            <person name="Xu Z."/>
            <person name="Chen X.L."/>
            <person name="Zhou B.C."/>
            <person name="Zhang Y.Z."/>
        </authorList>
    </citation>
    <scope>NUCLEOTIDE SEQUENCE [LARGE SCALE GENOMIC DNA]</scope>
    <source>
        <strain evidence="3 4">P-1 km-3</strain>
    </source>
</reference>
<feature type="transmembrane region" description="Helical" evidence="1">
    <location>
        <begin position="148"/>
        <end position="169"/>
    </location>
</feature>
<keyword evidence="1" id="KW-1133">Transmembrane helix</keyword>
<feature type="transmembrane region" description="Helical" evidence="1">
    <location>
        <begin position="59"/>
        <end position="78"/>
    </location>
</feature>
<proteinExistence type="predicted"/>
<dbReference type="InterPro" id="IPR009597">
    <property type="entry name" value="DUF1206"/>
</dbReference>
<dbReference type="Proteomes" id="UP000305451">
    <property type="component" value="Unassembled WGS sequence"/>
</dbReference>
<keyword evidence="1" id="KW-0472">Membrane</keyword>
<protein>
    <submittedName>
        <fullName evidence="3">DUF1206 domain-containing protein</fullName>
    </submittedName>
</protein>
<evidence type="ECO:0000256" key="1">
    <source>
        <dbReference type="SAM" id="Phobius"/>
    </source>
</evidence>
<dbReference type="EMBL" id="SRXV01000002">
    <property type="protein sequence ID" value="TGY92881.1"/>
    <property type="molecule type" value="Genomic_DNA"/>
</dbReference>